<dbReference type="EMBL" id="MQTW01000011">
    <property type="protein sequence ID" value="RYC94748.1"/>
    <property type="molecule type" value="Genomic_DNA"/>
</dbReference>
<dbReference type="Proteomes" id="UP000290540">
    <property type="component" value="Unassembled WGS sequence"/>
</dbReference>
<sequence length="266" mass="30052">MSSKAIDLTDASPPIASIPSPSVKREQTLPIATVPREQVSEQNSYFLYKKECRLAWIKYLGLLGKVKLRKGPDRLPFFIGMPPEHLTFQVDVERLAVIQQTAMSDPRNSLITLGTVLKTLRDRPRHTHIAWDAVQQKLANSHRDQIKHWESASSRNPVILLQSTQASSGQTPVHKVIQSAMNRLVGIRTQEDDPPSCPGYVLPMASFERAVMNAEKAKDDIQRRQWADMSLRSLRNFMDAQKNEAVIDKMVEFQKHYEALAAVGSK</sequence>
<organism evidence="2 3">
    <name type="scientific">Fusarium oxysporum f. sp. narcissi</name>
    <dbReference type="NCBI Taxonomy" id="451672"/>
    <lineage>
        <taxon>Eukaryota</taxon>
        <taxon>Fungi</taxon>
        <taxon>Dikarya</taxon>
        <taxon>Ascomycota</taxon>
        <taxon>Pezizomycotina</taxon>
        <taxon>Sordariomycetes</taxon>
        <taxon>Hypocreomycetidae</taxon>
        <taxon>Hypocreales</taxon>
        <taxon>Nectriaceae</taxon>
        <taxon>Fusarium</taxon>
        <taxon>Fusarium oxysporum species complex</taxon>
    </lineage>
</organism>
<feature type="compositionally biased region" description="Low complexity" evidence="1">
    <location>
        <begin position="11"/>
        <end position="22"/>
    </location>
</feature>
<gene>
    <name evidence="2" type="ORF">BFJ63_vAg2619</name>
</gene>
<protein>
    <submittedName>
        <fullName evidence="2">Uncharacterized protein</fullName>
    </submittedName>
</protein>
<evidence type="ECO:0000313" key="2">
    <source>
        <dbReference type="EMBL" id="RYC94748.1"/>
    </source>
</evidence>
<accession>A0A4Q2W8S8</accession>
<evidence type="ECO:0000313" key="3">
    <source>
        <dbReference type="Proteomes" id="UP000290540"/>
    </source>
</evidence>
<name>A0A4Q2W8S8_FUSOX</name>
<feature type="region of interest" description="Disordered" evidence="1">
    <location>
        <begin position="1"/>
        <end position="23"/>
    </location>
</feature>
<dbReference type="AlphaFoldDB" id="A0A4Q2W8S8"/>
<reference evidence="2 3" key="1">
    <citation type="submission" date="2016-12" db="EMBL/GenBank/DDBJ databases">
        <title>Draft genome sequence of Fusarium oxysporum causing rot on Narcissus.</title>
        <authorList>
            <person name="Armitage A.D."/>
            <person name="Taylor A."/>
            <person name="Clarkson J.P."/>
            <person name="Harrison R.J."/>
            <person name="Jackson A.C."/>
        </authorList>
    </citation>
    <scope>NUCLEOTIDE SEQUENCE [LARGE SCALE GENOMIC DNA]</scope>
    <source>
        <strain evidence="2 3">N139</strain>
    </source>
</reference>
<comment type="caution">
    <text evidence="2">The sequence shown here is derived from an EMBL/GenBank/DDBJ whole genome shotgun (WGS) entry which is preliminary data.</text>
</comment>
<evidence type="ECO:0000256" key="1">
    <source>
        <dbReference type="SAM" id="MobiDB-lite"/>
    </source>
</evidence>
<proteinExistence type="predicted"/>